<dbReference type="OrthoDB" id="443120at2759"/>
<feature type="compositionally biased region" description="Basic and acidic residues" evidence="2">
    <location>
        <begin position="292"/>
        <end position="303"/>
    </location>
</feature>
<dbReference type="PANTHER" id="PTHR15073:SF1">
    <property type="entry name" value="RETICULOCYTE-BINDING PROTEIN HOMOLOG 2A"/>
    <property type="match status" value="1"/>
</dbReference>
<comment type="caution">
    <text evidence="3">The sequence shown here is derived from an EMBL/GenBank/DDBJ whole genome shotgun (WGS) entry which is preliminary data.</text>
</comment>
<evidence type="ECO:0008006" key="5">
    <source>
        <dbReference type="Google" id="ProtNLM"/>
    </source>
</evidence>
<feature type="compositionally biased region" description="Basic and acidic residues" evidence="2">
    <location>
        <begin position="197"/>
        <end position="215"/>
    </location>
</feature>
<evidence type="ECO:0000256" key="1">
    <source>
        <dbReference type="ARBA" id="ARBA00023054"/>
    </source>
</evidence>
<feature type="compositionally biased region" description="Low complexity" evidence="2">
    <location>
        <begin position="143"/>
        <end position="153"/>
    </location>
</feature>
<evidence type="ECO:0000313" key="3">
    <source>
        <dbReference type="EMBL" id="OLP99050.1"/>
    </source>
</evidence>
<dbReference type="EMBL" id="LSRX01000376">
    <property type="protein sequence ID" value="OLP99050.1"/>
    <property type="molecule type" value="Genomic_DNA"/>
</dbReference>
<feature type="region of interest" description="Disordered" evidence="2">
    <location>
        <begin position="595"/>
        <end position="640"/>
    </location>
</feature>
<feature type="compositionally biased region" description="Basic residues" evidence="2">
    <location>
        <begin position="356"/>
        <end position="367"/>
    </location>
</feature>
<feature type="compositionally biased region" description="Low complexity" evidence="2">
    <location>
        <begin position="964"/>
        <end position="991"/>
    </location>
</feature>
<dbReference type="Proteomes" id="UP000186817">
    <property type="component" value="Unassembled WGS sequence"/>
</dbReference>
<protein>
    <recommendedName>
        <fullName evidence="5">Reticulocyte-binding protein 2-like a</fullName>
    </recommendedName>
</protein>
<feature type="region of interest" description="Disordered" evidence="2">
    <location>
        <begin position="188"/>
        <end position="228"/>
    </location>
</feature>
<feature type="region of interest" description="Disordered" evidence="2">
    <location>
        <begin position="676"/>
        <end position="695"/>
    </location>
</feature>
<dbReference type="GO" id="GO:0000226">
    <property type="term" value="P:microtubule cytoskeleton organization"/>
    <property type="evidence" value="ECO:0007669"/>
    <property type="project" value="TreeGrafter"/>
</dbReference>
<dbReference type="GO" id="GO:0015630">
    <property type="term" value="C:microtubule cytoskeleton"/>
    <property type="evidence" value="ECO:0007669"/>
    <property type="project" value="TreeGrafter"/>
</dbReference>
<dbReference type="CDD" id="cd06503">
    <property type="entry name" value="ATP-synt_Fo_b"/>
    <property type="match status" value="1"/>
</dbReference>
<gene>
    <name evidence="3" type="ORF">AK812_SmicGene18434</name>
</gene>
<evidence type="ECO:0000313" key="4">
    <source>
        <dbReference type="Proteomes" id="UP000186817"/>
    </source>
</evidence>
<feature type="region of interest" description="Disordered" evidence="2">
    <location>
        <begin position="933"/>
        <end position="991"/>
    </location>
</feature>
<dbReference type="PANTHER" id="PTHR15073">
    <property type="entry name" value="MICROTUBULE-ASSOCIATED PROTEIN"/>
    <property type="match status" value="1"/>
</dbReference>
<sequence length="1815" mass="203288">MWRTLPTLGLLHMPDEFWNAAVEAIYADRQDYPCPDKMLRDVVVNVQVGGICKHFSDLFQDGQGKILVDEGQVNALALAAAGRVIDCVSELHRMLNAGTAKTVPVYVDSWGIKRLGTLAMRRWKAPIGALRDAEQAEADDDSPVAAADDYPADGGIDPSVTDTVPHDIMLGNYTCDTYAVCIDVSDDEDLDGEPLAPEDHGEELPEPEPNHELDGHGCIPEQSGAKDAEQEVAQEELEMPEEDAEFDVMDFKAEGTLTSRFLKKISRHVVVVAAVAGRGASCTPSPKGKAPTKPDSHDIETPEKTSPAKPTKPGATKQAKASPKQATPTEKPTVPKASPKAKAKASAKKSSDSKTKPKASPKAKNVCKKASGTPEPGAAADESTGDKSAARKRKWYSEEDRSFARRAKPTTEHALNQWTAIRDIFKSDLSLKYNSAHQDGFWMLAKPRMPKKGTLQQCIKAFVAIVLLAYWLDPKPPFCGETFDVIELYAGRARLAVLMILSGSLEGAIAVLGDVSAIDSIGHSWPPFLRRESRIYPPLFARKMVEMIDPCRAKSRPNVQVAAGLISEKPLHEIFADASWDTSVFSGPKEVWQWSPEGAAAEGSDAKEEEKAECERQAKEKAEKLREAKEKAESERLAKEKAEELRQAKEKAECERLAREKAEELRQAKEKAEFQRRAQEKAEELREAKEKAERERLAQEKAEELRQAKEKAECERLAQEKAEELRQAEEKAEFQRQAQEKAEELQQAKEKAEFQRRAQEKAESLRQAKEKAELEQRLDLVSAEYERLAKQKAEELRQAKEKRLAKEKVEELRLAKEKAEFEAQEKAKSQHQVQENMPQDRESILAEIAEHKAKKEDLEKMKAKLARLQQELADELAVTDALMQSQQAPLMPGVAKAEPATPETQPMMSAESPLLRASSQDAQDAWPVRTLFQSPTPPPAQTTPPTIPGLPPAQPTPVSSPALPQAMKPQATAAKTAAAPPAQIAKAKAPAPTSGAITKRIMRCMEPSSKGVFKVAKCIRDQFNAGGKSKEKVLELFAQCDYDPDSALVYACFETFVSKFSVEREKQFEMEMEVDFEFLTKKEMLDDQHMTTKRDRLTMTEYMETEAFGGGLDMEVDLEALGPKRWWTQLTGPMYEKIRGVYGQVDECCEALQKYKAEGVLNGYTDKMECNIDVELGKCEQASHTLRALAERAPACVIGEIAEAVVADGSAVQNIREATKVDKNHSERNAHRLFNRYGLALRVPISFLEVQQSSSQDSIMLPYLKITDFLKHLLNKFEEALFAGQKADSDAARDLCRTFWGRYESYHGNHVAFKDLDNEDRCHTVPIAVHGDKGRSLQKSPIFVFSFECVWGLPPDMLQKVAYDTRRVSRHDPHQGHLKWSCGRRAFGKRCFDQMSFDSCTCRSADHLNPTCKGNHQRHNNRGHSYLSRFLIAAIPSKLYNRNKEALPSLLKQAAGDLRKVFEEGILHERSGKRFRFALVGAKGDAEWHFEAGSFNRSYHRSGTKNDGPMCPLCDAGTEGVSYTDVSDAPEWHRSIGRSVPWESTPPLNEAPFSTDFQANLYKFDPFHVLKFGIFRDAVGSTIVRLALMGYIDFDDDNGTRNIVDRLSRGFSLYKMWCLAENRNPSLKNFTKANMSFETFKRFAEVNCKGSEVTLLMQWLEFFLGVLEPNEASHAVVLKAMFQMISGGLSYIGIMHSHGIWLPWSCAKVQHYGGLAFARGYTYLAEHLMIQGATGYRLRPKLHYFMHLLHTLKLGIDRKEPYVLNEALHLCEANEDFIGRLARISRRVHASQAAMRTTQRYLVKVRLLLEKLLDK</sequence>
<feature type="compositionally biased region" description="Pro residues" evidence="2">
    <location>
        <begin position="935"/>
        <end position="955"/>
    </location>
</feature>
<feature type="compositionally biased region" description="Basic and acidic residues" evidence="2">
    <location>
        <begin position="604"/>
        <end position="640"/>
    </location>
</feature>
<reference evidence="3 4" key="1">
    <citation type="submission" date="2016-02" db="EMBL/GenBank/DDBJ databases">
        <title>Genome analysis of coral dinoflagellate symbionts highlights evolutionary adaptations to a symbiotic lifestyle.</title>
        <authorList>
            <person name="Aranda M."/>
            <person name="Li Y."/>
            <person name="Liew Y.J."/>
            <person name="Baumgarten S."/>
            <person name="Simakov O."/>
            <person name="Wilson M."/>
            <person name="Piel J."/>
            <person name="Ashoor H."/>
            <person name="Bougouffa S."/>
            <person name="Bajic V.B."/>
            <person name="Ryu T."/>
            <person name="Ravasi T."/>
            <person name="Bayer T."/>
            <person name="Micklem G."/>
            <person name="Kim H."/>
            <person name="Bhak J."/>
            <person name="Lajeunesse T.C."/>
            <person name="Voolstra C.R."/>
        </authorList>
    </citation>
    <scope>NUCLEOTIDE SEQUENCE [LARGE SCALE GENOMIC DNA]</scope>
    <source>
        <strain evidence="3 4">CCMP2467</strain>
    </source>
</reference>
<keyword evidence="1" id="KW-0175">Coiled coil</keyword>
<evidence type="ECO:0000256" key="2">
    <source>
        <dbReference type="SAM" id="MobiDB-lite"/>
    </source>
</evidence>
<feature type="compositionally biased region" description="Basic and acidic residues" evidence="2">
    <location>
        <begin position="384"/>
        <end position="393"/>
    </location>
</feature>
<keyword evidence="4" id="KW-1185">Reference proteome</keyword>
<proteinExistence type="predicted"/>
<accession>A0A1Q9DV51</accession>
<dbReference type="InterPro" id="IPR051483">
    <property type="entry name" value="MAP7_domain-containing"/>
</dbReference>
<name>A0A1Q9DV51_SYMMI</name>
<feature type="region of interest" description="Disordered" evidence="2">
    <location>
        <begin position="134"/>
        <end position="159"/>
    </location>
</feature>
<organism evidence="3 4">
    <name type="scientific">Symbiodinium microadriaticum</name>
    <name type="common">Dinoflagellate</name>
    <name type="synonym">Zooxanthella microadriatica</name>
    <dbReference type="NCBI Taxonomy" id="2951"/>
    <lineage>
        <taxon>Eukaryota</taxon>
        <taxon>Sar</taxon>
        <taxon>Alveolata</taxon>
        <taxon>Dinophyceae</taxon>
        <taxon>Suessiales</taxon>
        <taxon>Symbiodiniaceae</taxon>
        <taxon>Symbiodinium</taxon>
    </lineage>
</organism>
<feature type="region of interest" description="Disordered" evidence="2">
    <location>
        <begin position="279"/>
        <end position="393"/>
    </location>
</feature>